<dbReference type="Proteomes" id="UP001595741">
    <property type="component" value="Unassembled WGS sequence"/>
</dbReference>
<protein>
    <recommendedName>
        <fullName evidence="1">diguanylate cyclase</fullName>
        <ecNumber evidence="1">2.7.7.65</ecNumber>
    </recommendedName>
</protein>
<comment type="caution">
    <text evidence="4">The sequence shown here is derived from an EMBL/GenBank/DDBJ whole genome shotgun (WGS) entry which is preliminary data.</text>
</comment>
<dbReference type="InterPro" id="IPR000160">
    <property type="entry name" value="GGDEF_dom"/>
</dbReference>
<evidence type="ECO:0000313" key="5">
    <source>
        <dbReference type="Proteomes" id="UP001595741"/>
    </source>
</evidence>
<dbReference type="EC" id="2.7.7.65" evidence="1"/>
<sequence length="328" mass="37566">MSSSAANPSIAHLVQQMAKMSAQREQRELERSLLELIGVLLPEHHIRFYSLRGNDQELEVRLLHRQDKADGYRKVAPRVWQQPDDSMRRAILHSDDDPAPWHLDGQTWQVIRQRNRRLALLELAGATLGEQEQGFLAAIVLIHENYLRLLYDAERDMLTGLLNRRTFDSRLYELLSMPGAQYTLALLDIDHFKQINDRYGHIVGDEVLLRMSQLMADTLGQEGRLYRYGGEEFAAVLRPSSRSVEQLLQQLRQQIAGTAFPQVGQVTISIGHVRIERQPLPANVVEQADKALYHAKEHGRNQVVDYAQLQQQGLVQADSWPQGDIELF</sequence>
<dbReference type="PANTHER" id="PTHR45138:SF9">
    <property type="entry name" value="DIGUANYLATE CYCLASE DGCM-RELATED"/>
    <property type="match status" value="1"/>
</dbReference>
<feature type="domain" description="GGDEF" evidence="3">
    <location>
        <begin position="180"/>
        <end position="308"/>
    </location>
</feature>
<name>A0ABV7RJX9_9NEIS</name>
<dbReference type="Gene3D" id="3.30.70.270">
    <property type="match status" value="1"/>
</dbReference>
<dbReference type="CDD" id="cd01949">
    <property type="entry name" value="GGDEF"/>
    <property type="match status" value="1"/>
</dbReference>
<dbReference type="InterPro" id="IPR043128">
    <property type="entry name" value="Rev_trsase/Diguanyl_cyclase"/>
</dbReference>
<dbReference type="PANTHER" id="PTHR45138">
    <property type="entry name" value="REGULATORY COMPONENTS OF SENSORY TRANSDUCTION SYSTEM"/>
    <property type="match status" value="1"/>
</dbReference>
<evidence type="ECO:0000256" key="2">
    <source>
        <dbReference type="ARBA" id="ARBA00034247"/>
    </source>
</evidence>
<proteinExistence type="predicted"/>
<evidence type="ECO:0000256" key="1">
    <source>
        <dbReference type="ARBA" id="ARBA00012528"/>
    </source>
</evidence>
<accession>A0ABV7RJX9</accession>
<dbReference type="RefSeq" id="WP_386093644.1">
    <property type="nucleotide sequence ID" value="NZ_JBHRXN010000036.1"/>
</dbReference>
<dbReference type="InterPro" id="IPR050469">
    <property type="entry name" value="Diguanylate_Cyclase"/>
</dbReference>
<keyword evidence="5" id="KW-1185">Reference proteome</keyword>
<gene>
    <name evidence="4" type="ORF">ACFOLG_15990</name>
</gene>
<reference evidence="5" key="1">
    <citation type="journal article" date="2019" name="Int. J. Syst. Evol. Microbiol.">
        <title>The Global Catalogue of Microorganisms (GCM) 10K type strain sequencing project: providing services to taxonomists for standard genome sequencing and annotation.</title>
        <authorList>
            <consortium name="The Broad Institute Genomics Platform"/>
            <consortium name="The Broad Institute Genome Sequencing Center for Infectious Disease"/>
            <person name="Wu L."/>
            <person name="Ma J."/>
        </authorList>
    </citation>
    <scope>NUCLEOTIDE SEQUENCE [LARGE SCALE GENOMIC DNA]</scope>
    <source>
        <strain evidence="5">KCTC 42742</strain>
    </source>
</reference>
<dbReference type="SUPFAM" id="SSF55073">
    <property type="entry name" value="Nucleotide cyclase"/>
    <property type="match status" value="1"/>
</dbReference>
<evidence type="ECO:0000313" key="4">
    <source>
        <dbReference type="EMBL" id="MFC3533672.1"/>
    </source>
</evidence>
<comment type="catalytic activity">
    <reaction evidence="2">
        <text>2 GTP = 3',3'-c-di-GMP + 2 diphosphate</text>
        <dbReference type="Rhea" id="RHEA:24898"/>
        <dbReference type="ChEBI" id="CHEBI:33019"/>
        <dbReference type="ChEBI" id="CHEBI:37565"/>
        <dbReference type="ChEBI" id="CHEBI:58805"/>
        <dbReference type="EC" id="2.7.7.65"/>
    </reaction>
</comment>
<dbReference type="EMBL" id="JBHRXN010000036">
    <property type="protein sequence ID" value="MFC3533672.1"/>
    <property type="molecule type" value="Genomic_DNA"/>
</dbReference>
<organism evidence="4 5">
    <name type="scientific">Vogesella facilis</name>
    <dbReference type="NCBI Taxonomy" id="1655232"/>
    <lineage>
        <taxon>Bacteria</taxon>
        <taxon>Pseudomonadati</taxon>
        <taxon>Pseudomonadota</taxon>
        <taxon>Betaproteobacteria</taxon>
        <taxon>Neisseriales</taxon>
        <taxon>Chromobacteriaceae</taxon>
        <taxon>Vogesella</taxon>
    </lineage>
</organism>
<evidence type="ECO:0000259" key="3">
    <source>
        <dbReference type="PROSITE" id="PS50887"/>
    </source>
</evidence>
<keyword evidence="4" id="KW-0548">Nucleotidyltransferase</keyword>
<dbReference type="InterPro" id="IPR029787">
    <property type="entry name" value="Nucleotide_cyclase"/>
</dbReference>
<dbReference type="NCBIfam" id="TIGR00254">
    <property type="entry name" value="GGDEF"/>
    <property type="match status" value="1"/>
</dbReference>
<dbReference type="Pfam" id="PF00990">
    <property type="entry name" value="GGDEF"/>
    <property type="match status" value="1"/>
</dbReference>
<dbReference type="SMART" id="SM00267">
    <property type="entry name" value="GGDEF"/>
    <property type="match status" value="1"/>
</dbReference>
<dbReference type="PROSITE" id="PS50887">
    <property type="entry name" value="GGDEF"/>
    <property type="match status" value="1"/>
</dbReference>
<keyword evidence="4" id="KW-0808">Transferase</keyword>
<dbReference type="GO" id="GO:0052621">
    <property type="term" value="F:diguanylate cyclase activity"/>
    <property type="evidence" value="ECO:0007669"/>
    <property type="project" value="UniProtKB-EC"/>
</dbReference>